<reference evidence="2 3" key="1">
    <citation type="submission" date="2017-01" db="EMBL/GenBank/DDBJ databases">
        <title>Genome analysis of Paenibacillus selenitrireducens ES3-24.</title>
        <authorList>
            <person name="Xu D."/>
            <person name="Yao R."/>
            <person name="Zheng S."/>
        </authorList>
    </citation>
    <scope>NUCLEOTIDE SEQUENCE [LARGE SCALE GENOMIC DNA]</scope>
    <source>
        <strain evidence="2 3">ES3-24</strain>
    </source>
</reference>
<dbReference type="SUPFAM" id="SSF54593">
    <property type="entry name" value="Glyoxalase/Bleomycin resistance protein/Dihydroxybiphenyl dioxygenase"/>
    <property type="match status" value="1"/>
</dbReference>
<organism evidence="2 3">
    <name type="scientific">Paenibacillus selenitireducens</name>
    <dbReference type="NCBI Taxonomy" id="1324314"/>
    <lineage>
        <taxon>Bacteria</taxon>
        <taxon>Bacillati</taxon>
        <taxon>Bacillota</taxon>
        <taxon>Bacilli</taxon>
        <taxon>Bacillales</taxon>
        <taxon>Paenibacillaceae</taxon>
        <taxon>Paenibacillus</taxon>
    </lineage>
</organism>
<evidence type="ECO:0000259" key="1">
    <source>
        <dbReference type="Pfam" id="PF00903"/>
    </source>
</evidence>
<dbReference type="STRING" id="1324314.BVG16_09605"/>
<gene>
    <name evidence="2" type="ORF">BVG16_09605</name>
</gene>
<evidence type="ECO:0000313" key="3">
    <source>
        <dbReference type="Proteomes" id="UP000190188"/>
    </source>
</evidence>
<dbReference type="RefSeq" id="WP_078498505.1">
    <property type="nucleotide sequence ID" value="NZ_MSZX01000003.1"/>
</dbReference>
<sequence>MTSASPFLVVDNVEESIKYYQSRFGGETKILNEHQGVVMHAELHLGQTLLHFSGTFGGRIPKATNVKVILLLEKREELQQVYEALIADQGQVTTEIQDTFFGALHAEVTDSMNHINWVMNCFNK</sequence>
<feature type="domain" description="Glyoxalase/fosfomycin resistance/dioxygenase" evidence="1">
    <location>
        <begin position="8"/>
        <end position="110"/>
    </location>
</feature>
<dbReference type="OrthoDB" id="9795306at2"/>
<dbReference type="Pfam" id="PF00903">
    <property type="entry name" value="Glyoxalase"/>
    <property type="match status" value="1"/>
</dbReference>
<dbReference type="InterPro" id="IPR004360">
    <property type="entry name" value="Glyas_Fos-R_dOase_dom"/>
</dbReference>
<keyword evidence="3" id="KW-1185">Reference proteome</keyword>
<dbReference type="InterPro" id="IPR029068">
    <property type="entry name" value="Glyas_Bleomycin-R_OHBP_Dase"/>
</dbReference>
<accession>A0A1T2XI13</accession>
<dbReference type="AlphaFoldDB" id="A0A1T2XI13"/>
<dbReference type="Proteomes" id="UP000190188">
    <property type="component" value="Unassembled WGS sequence"/>
</dbReference>
<name>A0A1T2XI13_9BACL</name>
<comment type="caution">
    <text evidence="2">The sequence shown here is derived from an EMBL/GenBank/DDBJ whole genome shotgun (WGS) entry which is preliminary data.</text>
</comment>
<proteinExistence type="predicted"/>
<evidence type="ECO:0000313" key="2">
    <source>
        <dbReference type="EMBL" id="OPA79510.1"/>
    </source>
</evidence>
<protein>
    <recommendedName>
        <fullName evidence="1">Glyoxalase/fosfomycin resistance/dioxygenase domain-containing protein</fullName>
    </recommendedName>
</protein>
<dbReference type="EMBL" id="MSZX01000003">
    <property type="protein sequence ID" value="OPA79510.1"/>
    <property type="molecule type" value="Genomic_DNA"/>
</dbReference>
<dbReference type="Gene3D" id="3.10.180.10">
    <property type="entry name" value="2,3-Dihydroxybiphenyl 1,2-Dioxygenase, domain 1"/>
    <property type="match status" value="1"/>
</dbReference>